<dbReference type="OrthoDB" id="509124at2759"/>
<dbReference type="AlphaFoldDB" id="A0A0F4YPW0"/>
<dbReference type="CDD" id="cd07822">
    <property type="entry name" value="SRPBCC_4"/>
    <property type="match status" value="1"/>
</dbReference>
<feature type="region of interest" description="Disordered" evidence="1">
    <location>
        <begin position="100"/>
        <end position="121"/>
    </location>
</feature>
<protein>
    <recommendedName>
        <fullName evidence="4">Coenzyme Q-binding protein COQ10 START domain-containing protein</fullName>
    </recommendedName>
</protein>
<organism evidence="2 3">
    <name type="scientific">Rasamsonia emersonii (strain ATCC 16479 / CBS 393.64 / IMI 116815)</name>
    <dbReference type="NCBI Taxonomy" id="1408163"/>
    <lineage>
        <taxon>Eukaryota</taxon>
        <taxon>Fungi</taxon>
        <taxon>Dikarya</taxon>
        <taxon>Ascomycota</taxon>
        <taxon>Pezizomycotina</taxon>
        <taxon>Eurotiomycetes</taxon>
        <taxon>Eurotiomycetidae</taxon>
        <taxon>Eurotiales</taxon>
        <taxon>Trichocomaceae</taxon>
        <taxon>Rasamsonia</taxon>
    </lineage>
</organism>
<dbReference type="Proteomes" id="UP000053958">
    <property type="component" value="Unassembled WGS sequence"/>
</dbReference>
<dbReference type="EMBL" id="LASV01000273">
    <property type="protein sequence ID" value="KKA20317.1"/>
    <property type="molecule type" value="Genomic_DNA"/>
</dbReference>
<evidence type="ECO:0008006" key="4">
    <source>
        <dbReference type="Google" id="ProtNLM"/>
    </source>
</evidence>
<sequence>MAHSTPNISESEAVVHLHSATSIVGDERLSSTAVWNALIDTSTWPRWNAFVPRVTIREQPSQQATSAGSHRDDESGNNAGRQLSPILQLGTRMTFHVDMSAGASSSSKNNKNSDSPRNLQETPLVVTVFEPPDSASKKPGRIVWAGDSTGPGGFSEWLLRAERTHEIYEETKTEDGRVQVRVTNRELQTGVLAYAVRWMYGQTLQRCFERSVEDLRSRTMEQENGTGSMDTNGNTAVIRSITP</sequence>
<reference evidence="2 3" key="1">
    <citation type="submission" date="2015-04" db="EMBL/GenBank/DDBJ databases">
        <authorList>
            <person name="Heijne W.H."/>
            <person name="Fedorova N.D."/>
            <person name="Nierman W.C."/>
            <person name="Vollebregt A.W."/>
            <person name="Zhao Z."/>
            <person name="Wu L."/>
            <person name="Kumar M."/>
            <person name="Stam H."/>
            <person name="van den Berg M.A."/>
            <person name="Pel H.J."/>
        </authorList>
    </citation>
    <scope>NUCLEOTIDE SEQUENCE [LARGE SCALE GENOMIC DNA]</scope>
    <source>
        <strain evidence="2 3">CBS 393.64</strain>
    </source>
</reference>
<evidence type="ECO:0000313" key="3">
    <source>
        <dbReference type="Proteomes" id="UP000053958"/>
    </source>
</evidence>
<evidence type="ECO:0000313" key="2">
    <source>
        <dbReference type="EMBL" id="KKA20317.1"/>
    </source>
</evidence>
<gene>
    <name evidence="2" type="ORF">T310_5685</name>
</gene>
<comment type="caution">
    <text evidence="2">The sequence shown here is derived from an EMBL/GenBank/DDBJ whole genome shotgun (WGS) entry which is preliminary data.</text>
</comment>
<feature type="compositionally biased region" description="Polar residues" evidence="1">
    <location>
        <begin position="222"/>
        <end position="243"/>
    </location>
</feature>
<evidence type="ECO:0000256" key="1">
    <source>
        <dbReference type="SAM" id="MobiDB-lite"/>
    </source>
</evidence>
<dbReference type="Gene3D" id="3.30.530.20">
    <property type="match status" value="1"/>
</dbReference>
<feature type="compositionally biased region" description="Polar residues" evidence="1">
    <location>
        <begin position="58"/>
        <end position="68"/>
    </location>
</feature>
<dbReference type="RefSeq" id="XP_013326929.1">
    <property type="nucleotide sequence ID" value="XM_013471475.1"/>
</dbReference>
<feature type="region of interest" description="Disordered" evidence="1">
    <location>
        <begin position="57"/>
        <end position="81"/>
    </location>
</feature>
<proteinExistence type="predicted"/>
<feature type="compositionally biased region" description="Low complexity" evidence="1">
    <location>
        <begin position="104"/>
        <end position="115"/>
    </location>
</feature>
<dbReference type="GeneID" id="25318025"/>
<feature type="region of interest" description="Disordered" evidence="1">
    <location>
        <begin position="220"/>
        <end position="243"/>
    </location>
</feature>
<accession>A0A0F4YPW0</accession>
<name>A0A0F4YPW0_RASE3</name>
<dbReference type="InterPro" id="IPR023393">
    <property type="entry name" value="START-like_dom_sf"/>
</dbReference>
<keyword evidence="3" id="KW-1185">Reference proteome</keyword>